<evidence type="ECO:0000313" key="3">
    <source>
        <dbReference type="Proteomes" id="UP000239649"/>
    </source>
</evidence>
<sequence length="331" mass="33264">MATSLEQLGGRLGLHCGPSELSASLNPNDYCYGAPSEAQLQRLLCQRIAPLDAVAGAQAACAALQGAAQPAAVAPQAKPAGAGMAEDLFGLHLDLDDDCLRLLLGEDADETSGPCASAAASGGKGGPRAADGPSQKSSATGERGATAAAPAGDAEAASAGEPAGGVHAAHAEQHEDDDIAMLFGEGHRPSAALELDLHLLGGATHHQLDAHSGDTSGDSPNKRAKSCSPASPSGRFPALGLSLSMDYEAAAESINLQLLGGQRKSAAYSFGCELSLPLLSPAVEFAPVLGIDTPDSPDSLASGSDAVKPVAPQMLECHDSAGKRKRATMQH</sequence>
<name>A0A2P6VE83_9CHLO</name>
<dbReference type="AlphaFoldDB" id="A0A2P6VE83"/>
<reference evidence="2 3" key="1">
    <citation type="journal article" date="2018" name="Plant J.">
        <title>Genome sequences of Chlorella sorokiniana UTEX 1602 and Micractinium conductrix SAG 241.80: implications to maltose excretion by a green alga.</title>
        <authorList>
            <person name="Arriola M.B."/>
            <person name="Velmurugan N."/>
            <person name="Zhang Y."/>
            <person name="Plunkett M.H."/>
            <person name="Hondzo H."/>
            <person name="Barney B.M."/>
        </authorList>
    </citation>
    <scope>NUCLEOTIDE SEQUENCE [LARGE SCALE GENOMIC DNA]</scope>
    <source>
        <strain evidence="2 3">SAG 241.80</strain>
    </source>
</reference>
<feature type="compositionally biased region" description="Low complexity" evidence="1">
    <location>
        <begin position="112"/>
        <end position="121"/>
    </location>
</feature>
<protein>
    <submittedName>
        <fullName evidence="2">Uncharacterized protein</fullName>
    </submittedName>
</protein>
<dbReference type="OrthoDB" id="515796at2759"/>
<dbReference type="Proteomes" id="UP000239649">
    <property type="component" value="Unassembled WGS sequence"/>
</dbReference>
<organism evidence="2 3">
    <name type="scientific">Micractinium conductrix</name>
    <dbReference type="NCBI Taxonomy" id="554055"/>
    <lineage>
        <taxon>Eukaryota</taxon>
        <taxon>Viridiplantae</taxon>
        <taxon>Chlorophyta</taxon>
        <taxon>core chlorophytes</taxon>
        <taxon>Trebouxiophyceae</taxon>
        <taxon>Chlorellales</taxon>
        <taxon>Chlorellaceae</taxon>
        <taxon>Chlorella clade</taxon>
        <taxon>Micractinium</taxon>
    </lineage>
</organism>
<feature type="compositionally biased region" description="Low complexity" evidence="1">
    <location>
        <begin position="137"/>
        <end position="165"/>
    </location>
</feature>
<accession>A0A2P6VE83</accession>
<feature type="region of interest" description="Disordered" evidence="1">
    <location>
        <begin position="207"/>
        <end position="233"/>
    </location>
</feature>
<feature type="region of interest" description="Disordered" evidence="1">
    <location>
        <begin position="110"/>
        <end position="170"/>
    </location>
</feature>
<dbReference type="EMBL" id="LHPF02000010">
    <property type="protein sequence ID" value="PSC72403.1"/>
    <property type="molecule type" value="Genomic_DNA"/>
</dbReference>
<gene>
    <name evidence="2" type="ORF">C2E20_4123</name>
</gene>
<comment type="caution">
    <text evidence="2">The sequence shown here is derived from an EMBL/GenBank/DDBJ whole genome shotgun (WGS) entry which is preliminary data.</text>
</comment>
<proteinExistence type="predicted"/>
<keyword evidence="3" id="KW-1185">Reference proteome</keyword>
<evidence type="ECO:0000256" key="1">
    <source>
        <dbReference type="SAM" id="MobiDB-lite"/>
    </source>
</evidence>
<evidence type="ECO:0000313" key="2">
    <source>
        <dbReference type="EMBL" id="PSC72403.1"/>
    </source>
</evidence>